<protein>
    <submittedName>
        <fullName evidence="1">14199_t:CDS:1</fullName>
    </submittedName>
</protein>
<evidence type="ECO:0000313" key="1">
    <source>
        <dbReference type="EMBL" id="CAG8690243.1"/>
    </source>
</evidence>
<reference evidence="1" key="1">
    <citation type="submission" date="2021-06" db="EMBL/GenBank/DDBJ databases">
        <authorList>
            <person name="Kallberg Y."/>
            <person name="Tangrot J."/>
            <person name="Rosling A."/>
        </authorList>
    </citation>
    <scope>NUCLEOTIDE SEQUENCE</scope>
    <source>
        <strain evidence="1">CL356</strain>
    </source>
</reference>
<dbReference type="Proteomes" id="UP000789525">
    <property type="component" value="Unassembled WGS sequence"/>
</dbReference>
<feature type="non-terminal residue" evidence="1">
    <location>
        <position position="343"/>
    </location>
</feature>
<dbReference type="EMBL" id="CAJVPT010029319">
    <property type="protein sequence ID" value="CAG8690243.1"/>
    <property type="molecule type" value="Genomic_DNA"/>
</dbReference>
<sequence>MFATVIVFNWIEDFVMTQRTKIFSGENQTWRSACWELGRRLRGVYFTYLANFSSKDNDLTLIFLLESIPSPEGIHCLNSRSFTRDTHKIPSGISDIVLRRSECCDHITDGYADKLVVATTRSTPAICSDTGHQMGYIRVGSGLLLLDVEKRGEIRFSPSRRNTALGHTKQLCSIHARKSWRGQHYTTCEAKWSTLSIYFFKEMVQKIEKRKGRDKADEENRPRIRENQGGKSRGSNRLTRELRALTDLRHFESKEEPVSRTRRTRPGNSANESTKLSIASNPSDPINYPSGRPNSLSASCISLRNSNTINHLSPTVPPITRDEPPLPKRQINYSPDNDPDVPR</sequence>
<name>A0ACA9P6G6_9GLOM</name>
<evidence type="ECO:0000313" key="2">
    <source>
        <dbReference type="Proteomes" id="UP000789525"/>
    </source>
</evidence>
<organism evidence="1 2">
    <name type="scientific">Acaulospora colombiana</name>
    <dbReference type="NCBI Taxonomy" id="27376"/>
    <lineage>
        <taxon>Eukaryota</taxon>
        <taxon>Fungi</taxon>
        <taxon>Fungi incertae sedis</taxon>
        <taxon>Mucoromycota</taxon>
        <taxon>Glomeromycotina</taxon>
        <taxon>Glomeromycetes</taxon>
        <taxon>Diversisporales</taxon>
        <taxon>Acaulosporaceae</taxon>
        <taxon>Acaulospora</taxon>
    </lineage>
</organism>
<comment type="caution">
    <text evidence="1">The sequence shown here is derived from an EMBL/GenBank/DDBJ whole genome shotgun (WGS) entry which is preliminary data.</text>
</comment>
<keyword evidence="2" id="KW-1185">Reference proteome</keyword>
<accession>A0ACA9P6G6</accession>
<proteinExistence type="predicted"/>
<gene>
    <name evidence="1" type="ORF">ACOLOM_LOCUS9791</name>
</gene>